<dbReference type="SMART" id="SM00849">
    <property type="entry name" value="Lactamase_B"/>
    <property type="match status" value="1"/>
</dbReference>
<name>A0ABS6UNN7_9PSEU</name>
<accession>A0ABS6UNN7</accession>
<evidence type="ECO:0000259" key="1">
    <source>
        <dbReference type="SMART" id="SM00849"/>
    </source>
</evidence>
<dbReference type="RefSeq" id="WP_218604266.1">
    <property type="nucleotide sequence ID" value="NZ_JADQDJ010000204.1"/>
</dbReference>
<protein>
    <submittedName>
        <fullName evidence="2">MBL fold metallo-hydrolase</fullName>
    </submittedName>
</protein>
<proteinExistence type="predicted"/>
<dbReference type="InterPro" id="IPR001279">
    <property type="entry name" value="Metallo-B-lactamas"/>
</dbReference>
<dbReference type="Proteomes" id="UP000694287">
    <property type="component" value="Unassembled WGS sequence"/>
</dbReference>
<keyword evidence="3" id="KW-1185">Reference proteome</keyword>
<dbReference type="Pfam" id="PF12706">
    <property type="entry name" value="Lactamase_B_2"/>
    <property type="match status" value="1"/>
</dbReference>
<dbReference type="CDD" id="cd07716">
    <property type="entry name" value="RNaseZ_short-form-like_MBL-fold"/>
    <property type="match status" value="1"/>
</dbReference>
<dbReference type="EMBL" id="JADQDK010000001">
    <property type="protein sequence ID" value="MBW0133861.1"/>
    <property type="molecule type" value="Genomic_DNA"/>
</dbReference>
<evidence type="ECO:0000313" key="2">
    <source>
        <dbReference type="EMBL" id="MBW0133861.1"/>
    </source>
</evidence>
<comment type="caution">
    <text evidence="2">The sequence shown here is derived from an EMBL/GenBank/DDBJ whole genome shotgun (WGS) entry which is preliminary data.</text>
</comment>
<gene>
    <name evidence="2" type="ORF">I4I81_06295</name>
</gene>
<dbReference type="PANTHER" id="PTHR46018">
    <property type="entry name" value="ZINC PHOSPHODIESTERASE ELAC PROTEIN 1"/>
    <property type="match status" value="1"/>
</dbReference>
<sequence>MQLSVLGCRAGMPADGQASSGYLVETAQARILLDCGPGVALALSSVTRPAALDAVVISHFHSDHCYDLLPVGKALLSLLTTFPGGPEVDADEFRPVRLFAPVGAPERFLRWASLFPVAGSRLLDRAFEVAFDVCEYRPGHRVTVGDCELEMHELRHIEPSCGVRVSGPSGTLAYTGDTGVTDAAVVLAQGADLLLAEATLSATDRTEHGHLSGGDAGRIAARAGVGELMLTHFASVQEDWLRNLQAAAVAEFPGPVRLARPGLVHPVGGGPV</sequence>
<organism evidence="2 3">
    <name type="scientific">Pseudonocardia abyssalis</name>
    <dbReference type="NCBI Taxonomy" id="2792008"/>
    <lineage>
        <taxon>Bacteria</taxon>
        <taxon>Bacillati</taxon>
        <taxon>Actinomycetota</taxon>
        <taxon>Actinomycetes</taxon>
        <taxon>Pseudonocardiales</taxon>
        <taxon>Pseudonocardiaceae</taxon>
        <taxon>Pseudonocardia</taxon>
    </lineage>
</organism>
<evidence type="ECO:0000313" key="3">
    <source>
        <dbReference type="Proteomes" id="UP000694287"/>
    </source>
</evidence>
<feature type="domain" description="Metallo-beta-lactamase" evidence="1">
    <location>
        <begin position="18"/>
        <end position="215"/>
    </location>
</feature>
<reference evidence="2 3" key="1">
    <citation type="submission" date="2020-11" db="EMBL/GenBank/DDBJ databases">
        <title>Pseudonocardia abyssalis sp. nov. and Pseudonocardia oceani sp. nov., description and phylogenomic analysis of two novel actinomycetes isolated from the deep Southern Ocean.</title>
        <authorList>
            <person name="Parra J."/>
        </authorList>
    </citation>
    <scope>NUCLEOTIDE SEQUENCE [LARGE SCALE GENOMIC DNA]</scope>
    <source>
        <strain evidence="2 3">KRD-168</strain>
    </source>
</reference>
<dbReference type="PANTHER" id="PTHR46018:SF4">
    <property type="entry name" value="METALLO-HYDROLASE YHFI-RELATED"/>
    <property type="match status" value="1"/>
</dbReference>